<dbReference type="RefSeq" id="WP_124910457.1">
    <property type="nucleotide sequence ID" value="NZ_RQJP01000007.1"/>
</dbReference>
<evidence type="ECO:0000256" key="2">
    <source>
        <dbReference type="ARBA" id="ARBA00001089"/>
    </source>
</evidence>
<keyword evidence="6 7" id="KW-0808">Transferase</keyword>
<dbReference type="SUPFAM" id="SSF56235">
    <property type="entry name" value="N-terminal nucleophile aminohydrolases (Ntn hydrolases)"/>
    <property type="match status" value="1"/>
</dbReference>
<dbReference type="GO" id="GO:0036374">
    <property type="term" value="F:glutathione hydrolase activity"/>
    <property type="evidence" value="ECO:0007669"/>
    <property type="project" value="UniProtKB-UniRule"/>
</dbReference>
<dbReference type="EC" id="2.3.2.2" evidence="6"/>
<comment type="subunit">
    <text evidence="6">This enzyme consists of two polypeptide chains, which are synthesized in precursor form from a single polypeptide.</text>
</comment>
<dbReference type="Pfam" id="PF01019">
    <property type="entry name" value="G_glu_transpept"/>
    <property type="match status" value="1"/>
</dbReference>
<name>A0A3P1CBK0_9BACT</name>
<dbReference type="EC" id="3.4.19.13" evidence="6"/>
<keyword evidence="6" id="KW-0378">Hydrolase</keyword>
<evidence type="ECO:0000256" key="6">
    <source>
        <dbReference type="RuleBase" id="RU368036"/>
    </source>
</evidence>
<dbReference type="EMBL" id="RQJP01000007">
    <property type="protein sequence ID" value="RRB10446.1"/>
    <property type="molecule type" value="Genomic_DNA"/>
</dbReference>
<organism evidence="7 8">
    <name type="scientific">Larkinella knui</name>
    <dbReference type="NCBI Taxonomy" id="2025310"/>
    <lineage>
        <taxon>Bacteria</taxon>
        <taxon>Pseudomonadati</taxon>
        <taxon>Bacteroidota</taxon>
        <taxon>Cytophagia</taxon>
        <taxon>Cytophagales</taxon>
        <taxon>Spirosomataceae</taxon>
        <taxon>Larkinella</taxon>
    </lineage>
</organism>
<feature type="binding site" evidence="5">
    <location>
        <position position="480"/>
    </location>
    <ligand>
        <name>L-glutamate</name>
        <dbReference type="ChEBI" id="CHEBI:29985"/>
    </ligand>
</feature>
<sequence>MSTKSEQGAFFFRTGFYLVILLSATRLLAQTGKGDRISGPNFATRSPVVASHGMVATAHPLASQVGLDILKQGGSAVDAAIAANAALGVLEPNNCGIGGDLFALVWSAKDQKLYGLNASGRSPKGLTTEKLKAVLGDSKAIPLYGPLSVSVPGTVDGWFELHQRFGKLAMKKLLAPGIHYAREGAPVPQVIAYSWREAVRRLEASQSTIQEFDNFRRTFLINQQPPKEGQLFKNPDLAATYEKIASGGRDAFYRGDLAGVIDRYALRVGMYLRKEDLAEHRSTWVDPVSVNYRGFDVYELPPNGQGIAVLQMLNILEAYDLKRMGHNSADYLHVLTEAKKLAFEDRARFYADPAFSKIPLSWLLSEDYATQRRKLIDPRQAAKRIDSSAPPLREGDTTYLTVADDEGNIVSLIQSNMLEFGSGLVPDGLGFAFHNRGTSFNLQPGHANEYKPGKRPFNTIIPAFVLKEGKPFLSFGVMGGAMQPQGHVQILCNIIDFGMNVQEAGDAARFSHSGSSEPIGTMMLDGGHLALESGIPNAVRYELERRGHHLISKDFFGGYQAILSDTTNKVYHGASEMRKDGQAVGY</sequence>
<dbReference type="Proteomes" id="UP000274271">
    <property type="component" value="Unassembled WGS sequence"/>
</dbReference>
<dbReference type="PANTHER" id="PTHR43881">
    <property type="entry name" value="GAMMA-GLUTAMYLTRANSPEPTIDASE (AFU_ORTHOLOGUE AFUA_4G13580)"/>
    <property type="match status" value="1"/>
</dbReference>
<evidence type="ECO:0000256" key="1">
    <source>
        <dbReference type="ARBA" id="ARBA00001049"/>
    </source>
</evidence>
<comment type="catalytic activity">
    <reaction evidence="2 6">
        <text>glutathione + H2O = L-cysteinylglycine + L-glutamate</text>
        <dbReference type="Rhea" id="RHEA:28807"/>
        <dbReference type="ChEBI" id="CHEBI:15377"/>
        <dbReference type="ChEBI" id="CHEBI:29985"/>
        <dbReference type="ChEBI" id="CHEBI:57925"/>
        <dbReference type="ChEBI" id="CHEBI:61694"/>
        <dbReference type="EC" id="3.4.19.13"/>
    </reaction>
</comment>
<dbReference type="GO" id="GO:0006751">
    <property type="term" value="P:glutathione catabolic process"/>
    <property type="evidence" value="ECO:0007669"/>
    <property type="project" value="UniProtKB-UniRule"/>
</dbReference>
<evidence type="ECO:0000256" key="5">
    <source>
        <dbReference type="PIRSR" id="PIRSR600101-2"/>
    </source>
</evidence>
<protein>
    <recommendedName>
        <fullName evidence="6">Glutathione hydrolase proenzyme</fullName>
        <ecNumber evidence="6">2.3.2.2</ecNumber>
        <ecNumber evidence="6">3.4.19.13</ecNumber>
    </recommendedName>
    <component>
        <recommendedName>
            <fullName evidence="6">Glutathione hydrolase large chain</fullName>
        </recommendedName>
    </component>
    <component>
        <recommendedName>
            <fullName evidence="6">Glutathione hydrolase small chain</fullName>
        </recommendedName>
    </component>
</protein>
<dbReference type="InterPro" id="IPR043138">
    <property type="entry name" value="GGT_lsub"/>
</dbReference>
<dbReference type="GO" id="GO:0006750">
    <property type="term" value="P:glutathione biosynthetic process"/>
    <property type="evidence" value="ECO:0007669"/>
    <property type="project" value="UniProtKB-KW"/>
</dbReference>
<comment type="similarity">
    <text evidence="6">Belongs to the gamma-glutamyltransferase family.</text>
</comment>
<dbReference type="Gene3D" id="3.60.20.40">
    <property type="match status" value="1"/>
</dbReference>
<comment type="caution">
    <text evidence="7">The sequence shown here is derived from an EMBL/GenBank/DDBJ whole genome shotgun (WGS) entry which is preliminary data.</text>
</comment>
<evidence type="ECO:0000313" key="7">
    <source>
        <dbReference type="EMBL" id="RRB10446.1"/>
    </source>
</evidence>
<feature type="active site" description="Nucleophile" evidence="4">
    <location>
        <position position="397"/>
    </location>
</feature>
<evidence type="ECO:0000313" key="8">
    <source>
        <dbReference type="Proteomes" id="UP000274271"/>
    </source>
</evidence>
<comment type="catalytic activity">
    <reaction evidence="1 6">
        <text>an S-substituted glutathione + H2O = an S-substituted L-cysteinylglycine + L-glutamate</text>
        <dbReference type="Rhea" id="RHEA:59468"/>
        <dbReference type="ChEBI" id="CHEBI:15377"/>
        <dbReference type="ChEBI" id="CHEBI:29985"/>
        <dbReference type="ChEBI" id="CHEBI:90779"/>
        <dbReference type="ChEBI" id="CHEBI:143103"/>
        <dbReference type="EC" id="3.4.19.13"/>
    </reaction>
</comment>
<dbReference type="AlphaFoldDB" id="A0A3P1CBK0"/>
<comment type="catalytic activity">
    <reaction evidence="3 6">
        <text>an N-terminal (5-L-glutamyl)-[peptide] + an alpha-amino acid = 5-L-glutamyl amino acid + an N-terminal L-alpha-aminoacyl-[peptide]</text>
        <dbReference type="Rhea" id="RHEA:23904"/>
        <dbReference type="Rhea" id="RHEA-COMP:9780"/>
        <dbReference type="Rhea" id="RHEA-COMP:9795"/>
        <dbReference type="ChEBI" id="CHEBI:77644"/>
        <dbReference type="ChEBI" id="CHEBI:78597"/>
        <dbReference type="ChEBI" id="CHEBI:78599"/>
        <dbReference type="ChEBI" id="CHEBI:78608"/>
        <dbReference type="EC" id="2.3.2.2"/>
    </reaction>
</comment>
<evidence type="ECO:0000256" key="4">
    <source>
        <dbReference type="PIRSR" id="PIRSR600101-1"/>
    </source>
</evidence>
<comment type="PTM">
    <text evidence="6">Cleaved by autocatalysis into a large and a small subunit.</text>
</comment>
<dbReference type="PANTHER" id="PTHR43881:SF1">
    <property type="entry name" value="GAMMA-GLUTAMYLTRANSPEPTIDASE (AFU_ORTHOLOGUE AFUA_4G13580)"/>
    <property type="match status" value="1"/>
</dbReference>
<proteinExistence type="inferred from homology"/>
<keyword evidence="6 7" id="KW-0012">Acyltransferase</keyword>
<dbReference type="InterPro" id="IPR029055">
    <property type="entry name" value="Ntn_hydrolases_N"/>
</dbReference>
<keyword evidence="6" id="KW-0865">Zymogen</keyword>
<dbReference type="Gene3D" id="1.10.246.130">
    <property type="match status" value="1"/>
</dbReference>
<evidence type="ECO:0000256" key="3">
    <source>
        <dbReference type="ARBA" id="ARBA00047417"/>
    </source>
</evidence>
<dbReference type="GO" id="GO:0103068">
    <property type="term" value="F:leukotriene C4 gamma-glutamyl transferase activity"/>
    <property type="evidence" value="ECO:0007669"/>
    <property type="project" value="UniProtKB-EC"/>
</dbReference>
<accession>A0A3P1CBK0</accession>
<dbReference type="InterPro" id="IPR052896">
    <property type="entry name" value="GGT-like_enzyme"/>
</dbReference>
<dbReference type="OrthoDB" id="9781342at2"/>
<dbReference type="UniPathway" id="UPA00204"/>
<keyword evidence="8" id="KW-1185">Reference proteome</keyword>
<dbReference type="InterPro" id="IPR043137">
    <property type="entry name" value="GGT_ssub_C"/>
</dbReference>
<dbReference type="NCBIfam" id="TIGR00066">
    <property type="entry name" value="g_glut_trans"/>
    <property type="match status" value="1"/>
</dbReference>
<gene>
    <name evidence="7" type="primary">ggt</name>
    <name evidence="7" type="ORF">EHT87_29945</name>
</gene>
<reference evidence="7 8" key="1">
    <citation type="submission" date="2018-11" db="EMBL/GenBank/DDBJ databases">
        <authorList>
            <person name="Zhou Z."/>
            <person name="Wang G."/>
        </authorList>
    </citation>
    <scope>NUCLEOTIDE SEQUENCE [LARGE SCALE GENOMIC DNA]</scope>
    <source>
        <strain evidence="7 8">KCTC42998</strain>
    </source>
</reference>
<keyword evidence="6" id="KW-0317">Glutathione biosynthesis</keyword>
<comment type="pathway">
    <text evidence="6">Sulfur metabolism; glutathione metabolism.</text>
</comment>
<dbReference type="PRINTS" id="PR01210">
    <property type="entry name" value="GGTRANSPTASE"/>
</dbReference>
<dbReference type="InterPro" id="IPR000101">
    <property type="entry name" value="GGT_peptidase"/>
</dbReference>